<gene>
    <name evidence="1" type="ORF">HHH54_06325</name>
</gene>
<keyword evidence="2" id="KW-1185">Reference proteome</keyword>
<dbReference type="EMBL" id="JABANU010000013">
    <property type="protein sequence ID" value="MBI5975216.1"/>
    <property type="molecule type" value="Genomic_DNA"/>
</dbReference>
<organism evidence="1 2">
    <name type="scientific">Staphylococcus canis</name>
    <dbReference type="NCBI Taxonomy" id="2724942"/>
    <lineage>
        <taxon>Bacteria</taxon>
        <taxon>Bacillati</taxon>
        <taxon>Bacillota</taxon>
        <taxon>Bacilli</taxon>
        <taxon>Bacillales</taxon>
        <taxon>Staphylococcaceae</taxon>
        <taxon>Staphylococcus</taxon>
    </lineage>
</organism>
<sequence length="106" mass="12029">MLQNYRKQVTIFYLVEVNITGGEHYANPLAKQWNTNAFMTVSTPDQAHKFQDKQSAIKVAKIQNMLSEALGSTNRVYVCEGVTNNTLYDENGEVTEPESFEPEPKK</sequence>
<protein>
    <recommendedName>
        <fullName evidence="3">Phage protein</fullName>
    </recommendedName>
</protein>
<evidence type="ECO:0000313" key="2">
    <source>
        <dbReference type="Proteomes" id="UP000751852"/>
    </source>
</evidence>
<dbReference type="Proteomes" id="UP000751852">
    <property type="component" value="Unassembled WGS sequence"/>
</dbReference>
<dbReference type="RefSeq" id="WP_198617994.1">
    <property type="nucleotide sequence ID" value="NZ_JABANU010000013.1"/>
</dbReference>
<evidence type="ECO:0000313" key="1">
    <source>
        <dbReference type="EMBL" id="MBI5975216.1"/>
    </source>
</evidence>
<comment type="caution">
    <text evidence="1">The sequence shown here is derived from an EMBL/GenBank/DDBJ whole genome shotgun (WGS) entry which is preliminary data.</text>
</comment>
<proteinExistence type="predicted"/>
<accession>A0ABS0TB69</accession>
<reference evidence="1 2" key="1">
    <citation type="submission" date="2020-04" db="EMBL/GenBank/DDBJ databases">
        <title>Staphylococcus species from domestic dog.</title>
        <authorList>
            <person name="Paterson G.K."/>
        </authorList>
    </citation>
    <scope>NUCLEOTIDE SEQUENCE [LARGE SCALE GENOMIC DNA]</scope>
    <source>
        <strain evidence="1 2">H16/1A</strain>
    </source>
</reference>
<evidence type="ECO:0008006" key="3">
    <source>
        <dbReference type="Google" id="ProtNLM"/>
    </source>
</evidence>
<name>A0ABS0TB69_9STAP</name>